<name>A0AAD4PUD1_9EURO</name>
<dbReference type="PANTHER" id="PTHR31465">
    <property type="entry name" value="PROTEIN RTA1-RELATED"/>
    <property type="match status" value="1"/>
</dbReference>
<evidence type="ECO:0000256" key="5">
    <source>
        <dbReference type="SAM" id="Phobius"/>
    </source>
</evidence>
<accession>A0AAD4PUD1</accession>
<evidence type="ECO:0000313" key="6">
    <source>
        <dbReference type="EMBL" id="KAH8689195.1"/>
    </source>
</evidence>
<proteinExistence type="predicted"/>
<dbReference type="GeneID" id="70244971"/>
<feature type="transmembrane region" description="Helical" evidence="5">
    <location>
        <begin position="79"/>
        <end position="101"/>
    </location>
</feature>
<keyword evidence="3 5" id="KW-1133">Transmembrane helix</keyword>
<gene>
    <name evidence="6" type="ORF">BGW36DRAFT_365727</name>
</gene>
<evidence type="ECO:0000313" key="7">
    <source>
        <dbReference type="Proteomes" id="UP001201262"/>
    </source>
</evidence>
<feature type="transmembrane region" description="Helical" evidence="5">
    <location>
        <begin position="44"/>
        <end position="64"/>
    </location>
</feature>
<dbReference type="Proteomes" id="UP001201262">
    <property type="component" value="Unassembled WGS sequence"/>
</dbReference>
<keyword evidence="7" id="KW-1185">Reference proteome</keyword>
<evidence type="ECO:0000256" key="2">
    <source>
        <dbReference type="ARBA" id="ARBA00022692"/>
    </source>
</evidence>
<keyword evidence="2 5" id="KW-0812">Transmembrane</keyword>
<feature type="transmembrane region" description="Helical" evidence="5">
    <location>
        <begin position="19"/>
        <end position="37"/>
    </location>
</feature>
<evidence type="ECO:0000256" key="3">
    <source>
        <dbReference type="ARBA" id="ARBA00022989"/>
    </source>
</evidence>
<evidence type="ECO:0000256" key="4">
    <source>
        <dbReference type="ARBA" id="ARBA00023136"/>
    </source>
</evidence>
<dbReference type="AlphaFoldDB" id="A0AAD4PUD1"/>
<dbReference type="PANTHER" id="PTHR31465:SF34">
    <property type="entry name" value="DOMAIN PROTEIN, PUTATIVE (AFU_ORTHOLOGUE AFUA_3G00480)-RELATED"/>
    <property type="match status" value="1"/>
</dbReference>
<sequence length="209" mass="23432">MENGQVVPGSIYVYAPNKIAPIVFTVLYALSACSHLWQCWRFKAWNIIGLHPFCAVLFTVGYALREVGAFNYYQTSQTLIIYIMSQVFIYVGPPLLELANYHVLGRIFHYIPFLAPLAPSRVLGIFGAATMMLVNSLLWNVWNPGRYLPSSSLVSLAEDGQTEMITEELDDEPRCQGRPYAGADRCLEFCRPLLGKERAGKAEQDCAGR</sequence>
<evidence type="ECO:0000256" key="1">
    <source>
        <dbReference type="ARBA" id="ARBA00004141"/>
    </source>
</evidence>
<organism evidence="6 7">
    <name type="scientific">Talaromyces proteolyticus</name>
    <dbReference type="NCBI Taxonomy" id="1131652"/>
    <lineage>
        <taxon>Eukaryota</taxon>
        <taxon>Fungi</taxon>
        <taxon>Dikarya</taxon>
        <taxon>Ascomycota</taxon>
        <taxon>Pezizomycotina</taxon>
        <taxon>Eurotiomycetes</taxon>
        <taxon>Eurotiomycetidae</taxon>
        <taxon>Eurotiales</taxon>
        <taxon>Trichocomaceae</taxon>
        <taxon>Talaromyces</taxon>
        <taxon>Talaromyces sect. Bacilispori</taxon>
    </lineage>
</organism>
<comment type="subcellular location">
    <subcellularLocation>
        <location evidence="1">Membrane</location>
        <topology evidence="1">Multi-pass membrane protein</topology>
    </subcellularLocation>
</comment>
<dbReference type="RefSeq" id="XP_046065621.1">
    <property type="nucleotide sequence ID" value="XM_046214684.1"/>
</dbReference>
<protein>
    <submittedName>
        <fullName evidence="6">Uncharacterized protein</fullName>
    </submittedName>
</protein>
<reference evidence="6" key="1">
    <citation type="submission" date="2021-12" db="EMBL/GenBank/DDBJ databases">
        <title>Convergent genome expansion in fungi linked to evolution of root-endophyte symbiosis.</title>
        <authorList>
            <consortium name="DOE Joint Genome Institute"/>
            <person name="Ke Y.-H."/>
            <person name="Bonito G."/>
            <person name="Liao H.-L."/>
            <person name="Looney B."/>
            <person name="Rojas-Flechas A."/>
            <person name="Nash J."/>
            <person name="Hameed K."/>
            <person name="Schadt C."/>
            <person name="Martin F."/>
            <person name="Crous P.W."/>
            <person name="Miettinen O."/>
            <person name="Magnuson J.K."/>
            <person name="Labbe J."/>
            <person name="Jacobson D."/>
            <person name="Doktycz M.J."/>
            <person name="Veneault-Fourrey C."/>
            <person name="Kuo A."/>
            <person name="Mondo S."/>
            <person name="Calhoun S."/>
            <person name="Riley R."/>
            <person name="Ohm R."/>
            <person name="LaButti K."/>
            <person name="Andreopoulos B."/>
            <person name="Pangilinan J."/>
            <person name="Nolan M."/>
            <person name="Tritt A."/>
            <person name="Clum A."/>
            <person name="Lipzen A."/>
            <person name="Daum C."/>
            <person name="Barry K."/>
            <person name="Grigoriev I.V."/>
            <person name="Vilgalys R."/>
        </authorList>
    </citation>
    <scope>NUCLEOTIDE SEQUENCE</scope>
    <source>
        <strain evidence="6">PMI_201</strain>
    </source>
</reference>
<keyword evidence="4 5" id="KW-0472">Membrane</keyword>
<dbReference type="InterPro" id="IPR007568">
    <property type="entry name" value="RTA1"/>
</dbReference>
<dbReference type="EMBL" id="JAJTJA010000016">
    <property type="protein sequence ID" value="KAH8689195.1"/>
    <property type="molecule type" value="Genomic_DNA"/>
</dbReference>
<comment type="caution">
    <text evidence="6">The sequence shown here is derived from an EMBL/GenBank/DDBJ whole genome shotgun (WGS) entry which is preliminary data.</text>
</comment>
<dbReference type="GO" id="GO:0016020">
    <property type="term" value="C:membrane"/>
    <property type="evidence" value="ECO:0007669"/>
    <property type="project" value="UniProtKB-SubCell"/>
</dbReference>